<keyword evidence="1" id="KW-0472">Membrane</keyword>
<dbReference type="EMBL" id="RHPO01000005">
    <property type="protein sequence ID" value="RRT93198.1"/>
    <property type="molecule type" value="Genomic_DNA"/>
</dbReference>
<dbReference type="InterPro" id="IPR010718">
    <property type="entry name" value="DUF1294"/>
</dbReference>
<feature type="transmembrane region" description="Helical" evidence="1">
    <location>
        <begin position="6"/>
        <end position="22"/>
    </location>
</feature>
<feature type="transmembrane region" description="Helical" evidence="1">
    <location>
        <begin position="67"/>
        <end position="86"/>
    </location>
</feature>
<keyword evidence="1" id="KW-1133">Transmembrane helix</keyword>
<name>A0A427BRH0_9FLAO</name>
<dbReference type="AlphaFoldDB" id="A0A427BRH0"/>
<dbReference type="Pfam" id="PF06961">
    <property type="entry name" value="DUF1294"/>
    <property type="match status" value="1"/>
</dbReference>
<organism evidence="2 3">
    <name type="scientific">Empedobacter falsenii</name>
    <dbReference type="NCBI Taxonomy" id="343874"/>
    <lineage>
        <taxon>Bacteria</taxon>
        <taxon>Pseudomonadati</taxon>
        <taxon>Bacteroidota</taxon>
        <taxon>Flavobacteriia</taxon>
        <taxon>Flavobacteriales</taxon>
        <taxon>Weeksellaceae</taxon>
        <taxon>Empedobacter</taxon>
    </lineage>
</organism>
<feature type="transmembrane region" description="Helical" evidence="1">
    <location>
        <begin position="34"/>
        <end position="55"/>
    </location>
</feature>
<comment type="caution">
    <text evidence="2">The sequence shown here is derived from an EMBL/GenBank/DDBJ whole genome shotgun (WGS) entry which is preliminary data.</text>
</comment>
<proteinExistence type="predicted"/>
<keyword evidence="1" id="KW-0812">Transmembrane</keyword>
<dbReference type="Proteomes" id="UP000267844">
    <property type="component" value="Unassembled WGS sequence"/>
</dbReference>
<reference evidence="2 3" key="1">
    <citation type="submission" date="2018-10" db="EMBL/GenBank/DDBJ databases">
        <title>Transmission dynamics of multidrug resistant bacteria on intensive care unit surfaces.</title>
        <authorList>
            <person name="D'Souza A.W."/>
            <person name="Potter R.F."/>
            <person name="Wallace M."/>
            <person name="Shupe A."/>
            <person name="Patel S."/>
            <person name="Sun S."/>
            <person name="Gul D."/>
            <person name="Kwon J.H."/>
            <person name="Andleeb S."/>
            <person name="Burnham C.-A.D."/>
            <person name="Dantas G."/>
        </authorList>
    </citation>
    <scope>NUCLEOTIDE SEQUENCE [LARGE SCALE GENOMIC DNA]</scope>
    <source>
        <strain evidence="2 3">WF_348</strain>
    </source>
</reference>
<evidence type="ECO:0000256" key="1">
    <source>
        <dbReference type="SAM" id="Phobius"/>
    </source>
</evidence>
<dbReference type="PIRSF" id="PIRSF002599">
    <property type="entry name" value="Cold_shock_A"/>
    <property type="match status" value="1"/>
</dbReference>
<dbReference type="RefSeq" id="WP_125349280.1">
    <property type="nucleotide sequence ID" value="NZ_JAIKTW010000042.1"/>
</dbReference>
<evidence type="ECO:0000313" key="3">
    <source>
        <dbReference type="Proteomes" id="UP000267844"/>
    </source>
</evidence>
<accession>A0A427BRH0</accession>
<sequence>MDKYLFFTLLLINVLSFFLFKIDKKNSIIGKRRVSELALCFVTLIGGTIGSLMSMQIYRHKTRKKSFIFKIVMIIAIQCSLLFFLVDRI</sequence>
<gene>
    <name evidence="2" type="ORF">EGI89_04270</name>
</gene>
<dbReference type="InterPro" id="IPR012156">
    <property type="entry name" value="Cold_shock_CspA"/>
</dbReference>
<protein>
    <submittedName>
        <fullName evidence="2">DUF1294 domain-containing protein</fullName>
    </submittedName>
</protein>
<dbReference type="GO" id="GO:0003676">
    <property type="term" value="F:nucleic acid binding"/>
    <property type="evidence" value="ECO:0007669"/>
    <property type="project" value="InterPro"/>
</dbReference>
<evidence type="ECO:0000313" key="2">
    <source>
        <dbReference type="EMBL" id="RRT93198.1"/>
    </source>
</evidence>